<name>A0A563E0L9_9MICO</name>
<protein>
    <submittedName>
        <fullName evidence="2">Uncharacterized protein</fullName>
    </submittedName>
</protein>
<proteinExistence type="predicted"/>
<comment type="caution">
    <text evidence="2">The sequence shown here is derived from an EMBL/GenBank/DDBJ whole genome shotgun (WGS) entry which is preliminary data.</text>
</comment>
<feature type="transmembrane region" description="Helical" evidence="1">
    <location>
        <begin position="68"/>
        <end position="90"/>
    </location>
</feature>
<dbReference type="EMBL" id="VCQV01000015">
    <property type="protein sequence ID" value="TWP35935.1"/>
    <property type="molecule type" value="Genomic_DNA"/>
</dbReference>
<keyword evidence="1" id="KW-1133">Transmembrane helix</keyword>
<gene>
    <name evidence="2" type="ORF">FGL98_11935</name>
</gene>
<dbReference type="Proteomes" id="UP000320244">
    <property type="component" value="Unassembled WGS sequence"/>
</dbReference>
<dbReference type="OrthoDB" id="5145395at2"/>
<feature type="transmembrane region" description="Helical" evidence="1">
    <location>
        <begin position="20"/>
        <end position="47"/>
    </location>
</feature>
<keyword evidence="1" id="KW-0812">Transmembrane</keyword>
<reference evidence="2 3" key="2">
    <citation type="submission" date="2019-08" db="EMBL/GenBank/DDBJ databases">
        <title>Jejuicoccus antrihumi gen. nov., sp. nov., a new member of the family Dermacoccaceae isolated from a cave.</title>
        <authorList>
            <person name="Schumann P."/>
            <person name="Kim I.S."/>
        </authorList>
    </citation>
    <scope>NUCLEOTIDE SEQUENCE [LARGE SCALE GENOMIC DNA]</scope>
    <source>
        <strain evidence="2 3">C5-26</strain>
    </source>
</reference>
<dbReference type="RefSeq" id="WP_146316997.1">
    <property type="nucleotide sequence ID" value="NZ_VCQV01000015.1"/>
</dbReference>
<sequence length="129" mass="13861">MPERPTAPPAVIHSRRSTGYVLLGFLATFMPMPFNIVAIVPLVAAVVESVLTLRAMREAKAPRATRQWTGVSLAVTVMLIAMVGVPYLFWGATSSYQKCMDGANTNIAQASCKNSFADTNLLHSYLGGS</sequence>
<evidence type="ECO:0000256" key="1">
    <source>
        <dbReference type="SAM" id="Phobius"/>
    </source>
</evidence>
<evidence type="ECO:0000313" key="3">
    <source>
        <dbReference type="Proteomes" id="UP000320244"/>
    </source>
</evidence>
<keyword evidence="3" id="KW-1185">Reference proteome</keyword>
<evidence type="ECO:0000313" key="2">
    <source>
        <dbReference type="EMBL" id="TWP35935.1"/>
    </source>
</evidence>
<reference evidence="2 3" key="1">
    <citation type="submission" date="2019-05" db="EMBL/GenBank/DDBJ databases">
        <authorList>
            <person name="Lee S.D."/>
        </authorList>
    </citation>
    <scope>NUCLEOTIDE SEQUENCE [LARGE SCALE GENOMIC DNA]</scope>
    <source>
        <strain evidence="2 3">C5-26</strain>
    </source>
</reference>
<dbReference type="AlphaFoldDB" id="A0A563E0L9"/>
<organism evidence="2 3">
    <name type="scientific">Leekyejoonella antrihumi</name>
    <dbReference type="NCBI Taxonomy" id="1660198"/>
    <lineage>
        <taxon>Bacteria</taxon>
        <taxon>Bacillati</taxon>
        <taxon>Actinomycetota</taxon>
        <taxon>Actinomycetes</taxon>
        <taxon>Micrococcales</taxon>
        <taxon>Dermacoccaceae</taxon>
        <taxon>Leekyejoonella</taxon>
    </lineage>
</organism>
<keyword evidence="1" id="KW-0472">Membrane</keyword>
<accession>A0A563E0L9</accession>